<dbReference type="WBParaSite" id="HPLM_0002091601-mRNA-1">
    <property type="protein sequence ID" value="HPLM_0002091601-mRNA-1"/>
    <property type="gene ID" value="HPLM_0002091601"/>
</dbReference>
<keyword evidence="2 3" id="KW-0479">Metal-binding</keyword>
<comment type="cofactor">
    <cofactor evidence="2 3">
        <name>Zn(2+)</name>
        <dbReference type="ChEBI" id="CHEBI:29105"/>
    </cofactor>
    <text evidence="2 3">Binds 1 zinc ion per subunit.</text>
</comment>
<dbReference type="STRING" id="6290.A0A0N4X974"/>
<dbReference type="PANTHER" id="PTHR10127">
    <property type="entry name" value="DISCOIDIN, CUB, EGF, LAMININ , AND ZINC METALLOPROTEASE DOMAIN CONTAINING"/>
    <property type="match status" value="1"/>
</dbReference>
<comment type="caution">
    <text evidence="2">Lacks conserved residue(s) required for the propagation of feature annotation.</text>
</comment>
<name>A0A0N4X974_HAEPC</name>
<dbReference type="Gene3D" id="3.40.390.10">
    <property type="entry name" value="Collagenase (Catalytic Domain)"/>
    <property type="match status" value="1"/>
</dbReference>
<keyword evidence="3" id="KW-0732">Signal</keyword>
<dbReference type="InterPro" id="IPR034035">
    <property type="entry name" value="Astacin-like_dom"/>
</dbReference>
<evidence type="ECO:0000259" key="4">
    <source>
        <dbReference type="PROSITE" id="PS51864"/>
    </source>
</evidence>
<protein>
    <recommendedName>
        <fullName evidence="3">Metalloendopeptidase</fullName>
        <ecNumber evidence="3">3.4.24.-</ecNumber>
    </recommendedName>
</protein>
<dbReference type="PROSITE" id="PS51864">
    <property type="entry name" value="ASTACIN"/>
    <property type="match status" value="1"/>
</dbReference>
<proteinExistence type="predicted"/>
<feature type="active site" evidence="2">
    <location>
        <position position="159"/>
    </location>
</feature>
<dbReference type="Proteomes" id="UP000268014">
    <property type="component" value="Unassembled WGS sequence"/>
</dbReference>
<dbReference type="CDD" id="cd04280">
    <property type="entry name" value="ZnMc_astacin_like"/>
    <property type="match status" value="1"/>
</dbReference>
<dbReference type="EMBL" id="UZAF01022707">
    <property type="protein sequence ID" value="VDO86716.1"/>
    <property type="molecule type" value="Genomic_DNA"/>
</dbReference>
<accession>A0A0N4X974</accession>
<evidence type="ECO:0000256" key="2">
    <source>
        <dbReference type="PROSITE-ProRule" id="PRU01211"/>
    </source>
</evidence>
<dbReference type="OrthoDB" id="7721051at2759"/>
<dbReference type="PANTHER" id="PTHR10127:SF880">
    <property type="entry name" value="ZINC METALLOPROTEINASE NAS-5"/>
    <property type="match status" value="1"/>
</dbReference>
<dbReference type="SUPFAM" id="SSF55486">
    <property type="entry name" value="Metalloproteases ('zincins'), catalytic domain"/>
    <property type="match status" value="1"/>
</dbReference>
<keyword evidence="1" id="KW-1015">Disulfide bond</keyword>
<evidence type="ECO:0000313" key="5">
    <source>
        <dbReference type="EMBL" id="VDO86716.1"/>
    </source>
</evidence>
<keyword evidence="2 3" id="KW-0645">Protease</keyword>
<dbReference type="GO" id="GO:0006508">
    <property type="term" value="P:proteolysis"/>
    <property type="evidence" value="ECO:0007669"/>
    <property type="project" value="UniProtKB-KW"/>
</dbReference>
<evidence type="ECO:0000313" key="6">
    <source>
        <dbReference type="Proteomes" id="UP000268014"/>
    </source>
</evidence>
<evidence type="ECO:0000313" key="7">
    <source>
        <dbReference type="WBParaSite" id="HPLM_0002091601-mRNA-1"/>
    </source>
</evidence>
<evidence type="ECO:0000256" key="1">
    <source>
        <dbReference type="ARBA" id="ARBA00023157"/>
    </source>
</evidence>
<feature type="binding site" evidence="2">
    <location>
        <position position="162"/>
    </location>
    <ligand>
        <name>Zn(2+)</name>
        <dbReference type="ChEBI" id="CHEBI:29105"/>
        <note>catalytic</note>
    </ligand>
</feature>
<feature type="chain" id="PRO_5043073235" description="Metalloendopeptidase" evidence="3">
    <location>
        <begin position="25"/>
        <end position="258"/>
    </location>
</feature>
<dbReference type="AlphaFoldDB" id="A0A0N4X974"/>
<keyword evidence="2 3" id="KW-0482">Metalloprotease</keyword>
<dbReference type="GO" id="GO:0008270">
    <property type="term" value="F:zinc ion binding"/>
    <property type="evidence" value="ECO:0007669"/>
    <property type="project" value="UniProtKB-UniRule"/>
</dbReference>
<gene>
    <name evidence="5" type="ORF">HPLM_LOCUS20908</name>
</gene>
<dbReference type="EC" id="3.4.24.-" evidence="3"/>
<evidence type="ECO:0000256" key="3">
    <source>
        <dbReference type="RuleBase" id="RU361183"/>
    </source>
</evidence>
<keyword evidence="2 3" id="KW-0862">Zinc</keyword>
<feature type="domain" description="Peptidase M12A" evidence="4">
    <location>
        <begin position="55"/>
        <end position="258"/>
    </location>
</feature>
<reference evidence="7" key="1">
    <citation type="submission" date="2017-02" db="UniProtKB">
        <authorList>
            <consortium name="WormBaseParasite"/>
        </authorList>
    </citation>
    <scope>IDENTIFICATION</scope>
</reference>
<dbReference type="InterPro" id="IPR024079">
    <property type="entry name" value="MetalloPept_cat_dom_sf"/>
</dbReference>
<dbReference type="SMART" id="SM00235">
    <property type="entry name" value="ZnMc"/>
    <property type="match status" value="1"/>
</dbReference>
<dbReference type="PRINTS" id="PR00480">
    <property type="entry name" value="ASTACIN"/>
</dbReference>
<dbReference type="OMA" id="HICGLWH"/>
<keyword evidence="2 3" id="KW-0378">Hydrolase</keyword>
<dbReference type="Pfam" id="PF01400">
    <property type="entry name" value="Astacin"/>
    <property type="match status" value="1"/>
</dbReference>
<feature type="binding site" evidence="2">
    <location>
        <position position="158"/>
    </location>
    <ligand>
        <name>Zn(2+)</name>
        <dbReference type="ChEBI" id="CHEBI:29105"/>
        <note>catalytic</note>
    </ligand>
</feature>
<feature type="binding site" evidence="2">
    <location>
        <position position="168"/>
    </location>
    <ligand>
        <name>Zn(2+)</name>
        <dbReference type="ChEBI" id="CHEBI:29105"/>
        <note>catalytic</note>
    </ligand>
</feature>
<reference evidence="5 6" key="2">
    <citation type="submission" date="2018-11" db="EMBL/GenBank/DDBJ databases">
        <authorList>
            <consortium name="Pathogen Informatics"/>
        </authorList>
    </citation>
    <scope>NUCLEOTIDE SEQUENCE [LARGE SCALE GENOMIC DNA]</scope>
    <source>
        <strain evidence="5 6">MHpl1</strain>
    </source>
</reference>
<keyword evidence="6" id="KW-1185">Reference proteome</keyword>
<sequence>MFFATTSMLGHILALFAAVTVVWTRAKPEAISNNPEKGDIIQLWNLPRNDTRAYNALLKNSFRKWYITDENGKILIPAVLTGSFSYSERVTMQNAIWRITNNTCIRFIKRSDQKDYVDIINERGQGCFAHVGRAKGRARLQLESNEKTSCIKPRAVIHELLHICGLWHEHMRYDRDNYVEILYGNIPEEKHHNFIKLGPSEATTYDLPYDYKSVMHYRKSDYAMPSKISIQTKDPKYQVLYLIVGILLQNFQTVVWLG</sequence>
<feature type="signal peptide" evidence="3">
    <location>
        <begin position="1"/>
        <end position="24"/>
    </location>
</feature>
<dbReference type="InterPro" id="IPR001506">
    <property type="entry name" value="Peptidase_M12A"/>
</dbReference>
<organism evidence="7">
    <name type="scientific">Haemonchus placei</name>
    <name type="common">Barber's pole worm</name>
    <dbReference type="NCBI Taxonomy" id="6290"/>
    <lineage>
        <taxon>Eukaryota</taxon>
        <taxon>Metazoa</taxon>
        <taxon>Ecdysozoa</taxon>
        <taxon>Nematoda</taxon>
        <taxon>Chromadorea</taxon>
        <taxon>Rhabditida</taxon>
        <taxon>Rhabditina</taxon>
        <taxon>Rhabditomorpha</taxon>
        <taxon>Strongyloidea</taxon>
        <taxon>Trichostrongylidae</taxon>
        <taxon>Haemonchus</taxon>
    </lineage>
</organism>
<dbReference type="InterPro" id="IPR006026">
    <property type="entry name" value="Peptidase_Metallo"/>
</dbReference>
<dbReference type="GO" id="GO:0004222">
    <property type="term" value="F:metalloendopeptidase activity"/>
    <property type="evidence" value="ECO:0007669"/>
    <property type="project" value="UniProtKB-UniRule"/>
</dbReference>